<dbReference type="NCBIfam" id="TIGR03696">
    <property type="entry name" value="Rhs_assc_core"/>
    <property type="match status" value="1"/>
</dbReference>
<evidence type="ECO:0000259" key="4">
    <source>
        <dbReference type="Pfam" id="PF25023"/>
    </source>
</evidence>
<evidence type="ECO:0000256" key="1">
    <source>
        <dbReference type="ARBA" id="ARBA00022737"/>
    </source>
</evidence>
<dbReference type="EMBL" id="BAAACX010000009">
    <property type="protein sequence ID" value="GAA0394138.1"/>
    <property type="molecule type" value="Genomic_DNA"/>
</dbReference>
<evidence type="ECO:0000313" key="6">
    <source>
        <dbReference type="Proteomes" id="UP001500340"/>
    </source>
</evidence>
<accession>A0ABN0YFU3</accession>
<dbReference type="Gene3D" id="2.180.10.10">
    <property type="entry name" value="RHS repeat-associated core"/>
    <property type="match status" value="4"/>
</dbReference>
<dbReference type="InterPro" id="IPR056823">
    <property type="entry name" value="TEN-like_YD-shell"/>
</dbReference>
<dbReference type="Pfam" id="PF20148">
    <property type="entry name" value="DUF6531"/>
    <property type="match status" value="1"/>
</dbReference>
<dbReference type="SUPFAM" id="SSF69322">
    <property type="entry name" value="Tricorn protease domain 2"/>
    <property type="match status" value="1"/>
</dbReference>
<keyword evidence="2" id="KW-0812">Transmembrane</keyword>
<keyword evidence="6" id="KW-1185">Reference proteome</keyword>
<sequence length="2056" mass="231815">MNIKKILIFINVLITLLICSYLYEDNVSSAASSIVLEQGNSIQITNTNDEKVEIMIDGQVDYVLYDNNQKIVNYKKNRSNFKEVILNGYKLHVTNTGNHNVNIKSSNYNSKYMAIDSNDISSNLEFKTLSEPALISTIIKPNAAIEFTYNNDIGNSIFVYGSLLHASYSRYGAEGRIIIDDNELIGLNAYSRNIVKNIGSNDIELDAPGMYVDNFTPYHNPVLEYKWVEPNQSVKIEYSGEGELNFSNDFYNEWYSEFDVASYPFTNSGKVRVVSKGTVKEVEKGRHIITNRDVGQYLLCPSETCDLDYYEKPAISEIFIEPGESVSLIRYNDAVYSNISLQDSKLRGATVNFSKYDQDGFPLKYGRNNTSYDFDFLKSYSTVITNVGNKALRIEVPYEIYQISRTENPALRIMKLEPGQSIIFNQPYDDIYILGKYVIAYYGPDNISKGFTVSSNYLYKNNFTNWQVVENIDQKAYEIYGAYNTFDPILYTYPALKETSLYPGGVIEINNPYIEKFDSISTNGNYDVEVWAYDKFEDKWKWQKHPLDLSPTYRLIRNVGNTKVVYRWAYHASINGGIISSGPSKISGVGGKEGISKLDPLKINECSAVADPVDTASGAQVIDRFFLNTKCSVPIRLHLNHNSLLLNEGPLGKGWNHEFETKLNFVADNNIELLWNSNRKNLFVLSGTHYVSNDLSTIHDKLIKHNDGTYTLKRKDQTIYLFNKEGKLLSITYSNGNELKMKYGDNGEIYQVIDPISGQELTFYYNEKGKISKVSDSMNRAVTFVYDNNKNLIEIFNENNEKTSYTYTPQGALLTGVNDEGVQLFSNEYDEHGRVVKQTDAQGNTTVFRYIEENNKVTTVVKKRDNGERTLIHNQFYQLTEIQDELGNKYHFTYDSKGNQISSIDPLGNETLMAYDERGNLTSLTDANGFVTKMTYDDRNNLLTKTDALGNITSYTYDGLNNLLSVTDPLGAVIRWTYNNENLPISKTNAAGAITTYSYISGRLSSITDPLGAVTSYEYDLAGRLVKATDPSGNVTILEYDPRGNIIRLTDKLGNIYNFSYNSSGDLLSTTDPLGNVTAYTYNGNGLQTANTDSANQMTKYEYDPEDRLIKVTDPLLQSISYRYDLAGRIISYTDAKGSTSLMEYDSKGQLISTTNAEGYQISYEYDPVGQLIREIDSDNNKTVRSYNGIGQLVSMMNAQGDTTTYSYDANGNLISITDPLGNVSAFSYNVIGDLIKKTDALGKETNFEYDVNGRLVKSIDASGNTTQYKYDLQGNMIMLTDPMGHSYSFEYDANGNLISATDAKGKVIYTTQYDSLSRPIQVTDILGNTTTKTYDSLSRLTSVLNPKGQKNEYSYDELSRLNLVIDPVKGVSKQFYDENDQITSIIDPNGNEQFFSYNKLGNILSETNSTGSSLHYSYNQKGLITGQNNARGQESNIEYDSLGRIISIMNTEEHIFYSYDKNGNLLKIQGNEGDILRKYDELNRVVSYTDVYGNTVKYSYDQIGNLSQLMYPDGKVVSYTYNKNGLMESVTDWLGRLTTYLYDENSRLIKTTRSNGTVETRAYDDKGQLIEIKDINSTGDIIIYDKYAYDSSGLVEREDKSNSFEPNLSNELTMTYGPDNRLMTYNDEEISYDADGNMTMGPLQGFMQDFIYDSKNRLTNTGQFQYTYDSANQRIAISTSEETTRFVINPESYYSQLLMETDESGKVKTYYVYGLGLISREDANGAYQTYHYDRRGSTVALTDEQGNITDQYTYDSYGELLHREGDTKNRFLYSGKYGVMTDDTGLYYMRARYYNPDIKRFINRDVLVGDISDGQSLNRYAYVNGNPISYVDPFGLSRDGDSYDNFIENTVVSLAESLYYGTIGTFEAIINYEDTIRGIQSSIENFNLNDATNSVIQYVTNFACGDSETQAKMTGELLSNFVGIGVVSKVGKFIPSGSIKKLVTKFIKDESGSIGPFWGKGNALSTSQLGLKDGMKMKTNDVLENAEKFLGQGYKEMGNGRFVSADWTRVVRMGDNDILGKHGGGPHMNFETLVPNPSKPGKMKVDQNLHIYLED</sequence>
<dbReference type="InterPro" id="IPR006530">
    <property type="entry name" value="YD"/>
</dbReference>
<proteinExistence type="predicted"/>
<dbReference type="PANTHER" id="PTHR32305:SF15">
    <property type="entry name" value="PROTEIN RHSA-RELATED"/>
    <property type="match status" value="1"/>
</dbReference>
<feature type="transmembrane region" description="Helical" evidence="2">
    <location>
        <begin position="7"/>
        <end position="23"/>
    </location>
</feature>
<evidence type="ECO:0000256" key="2">
    <source>
        <dbReference type="SAM" id="Phobius"/>
    </source>
</evidence>
<dbReference type="Gene3D" id="3.90.930.1">
    <property type="match status" value="1"/>
</dbReference>
<dbReference type="Pfam" id="PF25023">
    <property type="entry name" value="TEN_YD-shell"/>
    <property type="match status" value="4"/>
</dbReference>
<dbReference type="InterPro" id="IPR022385">
    <property type="entry name" value="Rhs_assc_core"/>
</dbReference>
<keyword evidence="2" id="KW-1133">Transmembrane helix</keyword>
<feature type="domain" description="DUF6531" evidence="3">
    <location>
        <begin position="611"/>
        <end position="681"/>
    </location>
</feature>
<feature type="domain" description="Teneurin-like YD-shell" evidence="4">
    <location>
        <begin position="1560"/>
        <end position="1829"/>
    </location>
</feature>
<organism evidence="5 6">
    <name type="scientific">Paenibacillus motobuensis</name>
    <dbReference type="NCBI Taxonomy" id="295324"/>
    <lineage>
        <taxon>Bacteria</taxon>
        <taxon>Bacillati</taxon>
        <taxon>Bacillota</taxon>
        <taxon>Bacilli</taxon>
        <taxon>Bacillales</taxon>
        <taxon>Paenibacillaceae</taxon>
        <taxon>Paenibacillus</taxon>
    </lineage>
</organism>
<evidence type="ECO:0000313" key="5">
    <source>
        <dbReference type="EMBL" id="GAA0394138.1"/>
    </source>
</evidence>
<gene>
    <name evidence="5" type="ORF">GCM10008933_26210</name>
</gene>
<dbReference type="RefSeq" id="WP_343861715.1">
    <property type="nucleotide sequence ID" value="NZ_BAAACX010000009.1"/>
</dbReference>
<dbReference type="Pfam" id="PF05593">
    <property type="entry name" value="RHS_repeat"/>
    <property type="match status" value="6"/>
</dbReference>
<dbReference type="InterPro" id="IPR045351">
    <property type="entry name" value="DUF6531"/>
</dbReference>
<keyword evidence="2" id="KW-0472">Membrane</keyword>
<comment type="caution">
    <text evidence="5">The sequence shown here is derived from an EMBL/GenBank/DDBJ whole genome shotgun (WGS) entry which is preliminary data.</text>
</comment>
<dbReference type="NCBIfam" id="TIGR01643">
    <property type="entry name" value="YD_repeat_2x"/>
    <property type="match status" value="16"/>
</dbReference>
<dbReference type="Proteomes" id="UP001500340">
    <property type="component" value="Unassembled WGS sequence"/>
</dbReference>
<keyword evidence="1" id="KW-0677">Repeat</keyword>
<dbReference type="InterPro" id="IPR050708">
    <property type="entry name" value="T6SS_VgrG/RHS"/>
</dbReference>
<feature type="domain" description="Teneurin-like YD-shell" evidence="4">
    <location>
        <begin position="1039"/>
        <end position="1179"/>
    </location>
</feature>
<dbReference type="PANTHER" id="PTHR32305">
    <property type="match status" value="1"/>
</dbReference>
<protein>
    <submittedName>
        <fullName evidence="5">Uncharacterized protein</fullName>
    </submittedName>
</protein>
<name>A0ABN0YFU3_9BACL</name>
<dbReference type="InterPro" id="IPR031325">
    <property type="entry name" value="RHS_repeat"/>
</dbReference>
<feature type="domain" description="Teneurin-like YD-shell" evidence="4">
    <location>
        <begin position="1415"/>
        <end position="1556"/>
    </location>
</feature>
<feature type="domain" description="Teneurin-like YD-shell" evidence="4">
    <location>
        <begin position="715"/>
        <end position="849"/>
    </location>
</feature>
<evidence type="ECO:0000259" key="3">
    <source>
        <dbReference type="Pfam" id="PF20148"/>
    </source>
</evidence>
<reference evidence="5 6" key="1">
    <citation type="journal article" date="2019" name="Int. J. Syst. Evol. Microbiol.">
        <title>The Global Catalogue of Microorganisms (GCM) 10K type strain sequencing project: providing services to taxonomists for standard genome sequencing and annotation.</title>
        <authorList>
            <consortium name="The Broad Institute Genomics Platform"/>
            <consortium name="The Broad Institute Genome Sequencing Center for Infectious Disease"/>
            <person name="Wu L."/>
            <person name="Ma J."/>
        </authorList>
    </citation>
    <scope>NUCLEOTIDE SEQUENCE [LARGE SCALE GENOMIC DNA]</scope>
    <source>
        <strain evidence="5 6">JCM 12774</strain>
    </source>
</reference>